<proteinExistence type="inferred from homology"/>
<dbReference type="PRINTS" id="PR01374">
    <property type="entry name" value="TONBPROTEIN"/>
</dbReference>
<dbReference type="GO" id="GO:0015891">
    <property type="term" value="P:siderophore transport"/>
    <property type="evidence" value="ECO:0007669"/>
    <property type="project" value="InterPro"/>
</dbReference>
<evidence type="ECO:0000256" key="4">
    <source>
        <dbReference type="ARBA" id="ARBA00023136"/>
    </source>
</evidence>
<keyword evidence="5" id="KW-0813">Transport</keyword>
<keyword evidence="5" id="KW-0653">Protein transport</keyword>
<dbReference type="InterPro" id="IPR037682">
    <property type="entry name" value="TonB_C"/>
</dbReference>
<dbReference type="PROSITE" id="PS52015">
    <property type="entry name" value="TONB_CTD"/>
    <property type="match status" value="1"/>
</dbReference>
<feature type="domain" description="TonB C-terminal" evidence="6">
    <location>
        <begin position="300"/>
        <end position="392"/>
    </location>
</feature>
<keyword evidence="5" id="KW-0735">Signal-anchor</keyword>
<dbReference type="InterPro" id="IPR052173">
    <property type="entry name" value="Beta-lactam_resp_regulator"/>
</dbReference>
<evidence type="ECO:0000256" key="2">
    <source>
        <dbReference type="ARBA" id="ARBA00022692"/>
    </source>
</evidence>
<comment type="similarity">
    <text evidence="5">Belongs to the TonB family.</text>
</comment>
<evidence type="ECO:0000259" key="6">
    <source>
        <dbReference type="PROSITE" id="PS52015"/>
    </source>
</evidence>
<keyword evidence="4 5" id="KW-0472">Membrane</keyword>
<gene>
    <name evidence="7" type="ORF">ADS77_11020</name>
</gene>
<feature type="transmembrane region" description="Helical" evidence="5">
    <location>
        <begin position="6"/>
        <end position="26"/>
    </location>
</feature>
<keyword evidence="5" id="KW-1003">Cell membrane</keyword>
<keyword evidence="8" id="KW-1185">Reference proteome</keyword>
<dbReference type="EMBL" id="LHPH01000011">
    <property type="protein sequence ID" value="KPH62912.1"/>
    <property type="molecule type" value="Genomic_DNA"/>
</dbReference>
<dbReference type="GO" id="GO:0005886">
    <property type="term" value="C:plasma membrane"/>
    <property type="evidence" value="ECO:0007669"/>
    <property type="project" value="UniProtKB-SubCell"/>
</dbReference>
<comment type="caution">
    <text evidence="5">Lacks conserved residue(s) required for the propagation of feature annotation.</text>
</comment>
<reference evidence="7 8" key="1">
    <citation type="submission" date="2015-08" db="EMBL/GenBank/DDBJ databases">
        <title>Draft Genome Sequence of Pseudoalteromonas porphyrae UCD-SED14.</title>
        <authorList>
            <person name="Coil D.A."/>
            <person name="Jospin G."/>
            <person name="Lee R.D."/>
            <person name="Eisen J.A."/>
        </authorList>
    </citation>
    <scope>NUCLEOTIDE SEQUENCE [LARGE SCALE GENOMIC DNA]</scope>
    <source>
        <strain evidence="7 8">UCD-SED14</strain>
    </source>
</reference>
<dbReference type="NCBIfam" id="TIGR01352">
    <property type="entry name" value="tonB_Cterm"/>
    <property type="match status" value="1"/>
</dbReference>
<sequence length="403" mass="45525">MLEITFNWLIEQQLLISVIIFSLLILERYSLKWLSANFVYKLWLLLPVALLLVNLPAHLKPLQNSIISTMLITPNQALNTHFSISWALLYNVVLGLLLIAMIVTHQRFIKQLRLTKLNDEQLTISNPNIQLLQSEVVSTPMVIGLFRTQLVMPTDYMQKVDSASLALIIEHEKVHIKRADNLFNMLLLTTTLVFWFNPLAWLGYISFRRLQELSCDEKVLKNKTTQQRILYSKALVNCAANTRTGLMAYSHYGDKNTMLQRLNQIKHTGSSSIIAKGALLIFAAGMLSSFAIAKQPDGMKKVDKITPIIRIEPKYPTQAAEQSISGSVVLKYDISPTGKTLNVSVVSASPDGVFNKEAKKALKQWEYKPSDSGFKDLLVQLDFAINDDYKSKDLIEKITVASK</sequence>
<keyword evidence="2 5" id="KW-0812">Transmembrane</keyword>
<comment type="subcellular location">
    <subcellularLocation>
        <location evidence="5">Cell inner membrane</location>
        <topology evidence="5">Single-pass membrane protein</topology>
        <orientation evidence="5">Periplasmic side</orientation>
    </subcellularLocation>
    <subcellularLocation>
        <location evidence="1">Membrane</location>
        <topology evidence="1">Single-pass membrane protein</topology>
    </subcellularLocation>
</comment>
<dbReference type="OrthoDB" id="1628901at2"/>
<evidence type="ECO:0000256" key="5">
    <source>
        <dbReference type="RuleBase" id="RU362123"/>
    </source>
</evidence>
<dbReference type="Proteomes" id="UP000037848">
    <property type="component" value="Unassembled WGS sequence"/>
</dbReference>
<dbReference type="PATRIC" id="fig|187330.3.peg.4332"/>
<dbReference type="InterPro" id="IPR008756">
    <property type="entry name" value="Peptidase_M56"/>
</dbReference>
<dbReference type="GO" id="GO:0015031">
    <property type="term" value="P:protein transport"/>
    <property type="evidence" value="ECO:0007669"/>
    <property type="project" value="UniProtKB-UniRule"/>
</dbReference>
<feature type="transmembrane region" description="Helical" evidence="5">
    <location>
        <begin position="38"/>
        <end position="57"/>
    </location>
</feature>
<dbReference type="STRING" id="187330.AMS58_11790"/>
<feature type="transmembrane region" description="Helical" evidence="5">
    <location>
        <begin position="273"/>
        <end position="293"/>
    </location>
</feature>
<keyword evidence="5" id="KW-0997">Cell inner membrane</keyword>
<dbReference type="CDD" id="cd07341">
    <property type="entry name" value="M56_BlaR1_MecR1_like"/>
    <property type="match status" value="1"/>
</dbReference>
<dbReference type="Gene3D" id="3.30.2420.10">
    <property type="entry name" value="TonB"/>
    <property type="match status" value="1"/>
</dbReference>
<dbReference type="RefSeq" id="WP_054454432.1">
    <property type="nucleotide sequence ID" value="NZ_LHPH01000011.1"/>
</dbReference>
<dbReference type="AlphaFoldDB" id="A0A0N1EKG1"/>
<evidence type="ECO:0000313" key="8">
    <source>
        <dbReference type="Proteomes" id="UP000037848"/>
    </source>
</evidence>
<feature type="transmembrane region" description="Helical" evidence="5">
    <location>
        <begin position="84"/>
        <end position="103"/>
    </location>
</feature>
<dbReference type="PANTHER" id="PTHR34978">
    <property type="entry name" value="POSSIBLE SENSOR-TRANSDUCER PROTEIN BLAR"/>
    <property type="match status" value="1"/>
</dbReference>
<comment type="function">
    <text evidence="5">Interacts with outer membrane receptor proteins that carry out high-affinity binding and energy dependent uptake into the periplasmic space of specific substrates. It could act to transduce energy from the cytoplasmic membrane to specific energy-requiring processes in the outer membrane, resulting in the release into the periplasm of ligands bound by these outer membrane proteins.</text>
</comment>
<evidence type="ECO:0000256" key="1">
    <source>
        <dbReference type="ARBA" id="ARBA00004167"/>
    </source>
</evidence>
<dbReference type="GO" id="GO:0031992">
    <property type="term" value="F:energy transducer activity"/>
    <property type="evidence" value="ECO:0007669"/>
    <property type="project" value="InterPro"/>
</dbReference>
<protein>
    <recommendedName>
        <fullName evidence="5">Protein TonB</fullName>
    </recommendedName>
</protein>
<dbReference type="PANTHER" id="PTHR34978:SF3">
    <property type="entry name" value="SLR0241 PROTEIN"/>
    <property type="match status" value="1"/>
</dbReference>
<organism evidence="7 8">
    <name type="scientific">Pseudoalteromonas porphyrae</name>
    <dbReference type="NCBI Taxonomy" id="187330"/>
    <lineage>
        <taxon>Bacteria</taxon>
        <taxon>Pseudomonadati</taxon>
        <taxon>Pseudomonadota</taxon>
        <taxon>Gammaproteobacteria</taxon>
        <taxon>Alteromonadales</taxon>
        <taxon>Pseudoalteromonadaceae</taxon>
        <taxon>Pseudoalteromonas</taxon>
    </lineage>
</organism>
<comment type="caution">
    <text evidence="7">The sequence shown here is derived from an EMBL/GenBank/DDBJ whole genome shotgun (WGS) entry which is preliminary data.</text>
</comment>
<dbReference type="InterPro" id="IPR003538">
    <property type="entry name" value="TonB"/>
</dbReference>
<dbReference type="GO" id="GO:0055085">
    <property type="term" value="P:transmembrane transport"/>
    <property type="evidence" value="ECO:0007669"/>
    <property type="project" value="InterPro"/>
</dbReference>
<name>A0A0N1EKG1_9GAMM</name>
<evidence type="ECO:0000256" key="3">
    <source>
        <dbReference type="ARBA" id="ARBA00022989"/>
    </source>
</evidence>
<dbReference type="InterPro" id="IPR006260">
    <property type="entry name" value="TonB/TolA_C"/>
</dbReference>
<dbReference type="SUPFAM" id="SSF74653">
    <property type="entry name" value="TolA/TonB C-terminal domain"/>
    <property type="match status" value="1"/>
</dbReference>
<dbReference type="GO" id="GO:0030288">
    <property type="term" value="C:outer membrane-bounded periplasmic space"/>
    <property type="evidence" value="ECO:0007669"/>
    <property type="project" value="InterPro"/>
</dbReference>
<feature type="transmembrane region" description="Helical" evidence="5">
    <location>
        <begin position="182"/>
        <end position="204"/>
    </location>
</feature>
<evidence type="ECO:0000313" key="7">
    <source>
        <dbReference type="EMBL" id="KPH62912.1"/>
    </source>
</evidence>
<dbReference type="Pfam" id="PF05569">
    <property type="entry name" value="Peptidase_M56"/>
    <property type="match status" value="1"/>
</dbReference>
<dbReference type="Pfam" id="PF03544">
    <property type="entry name" value="TonB_C"/>
    <property type="match status" value="1"/>
</dbReference>
<accession>A0A0N1EKG1</accession>
<keyword evidence="3 5" id="KW-1133">Transmembrane helix</keyword>